<dbReference type="AlphaFoldDB" id="A0A7S2ZIM0"/>
<dbReference type="SUPFAM" id="SSF52029">
    <property type="entry name" value="GroEL apical domain-like"/>
    <property type="match status" value="1"/>
</dbReference>
<dbReference type="InterPro" id="IPR027410">
    <property type="entry name" value="TCP-1-like_intermed_sf"/>
</dbReference>
<keyword evidence="4" id="KW-0963">Cytoplasm</keyword>
<dbReference type="GO" id="GO:0005524">
    <property type="term" value="F:ATP binding"/>
    <property type="evidence" value="ECO:0007669"/>
    <property type="project" value="UniProtKB-KW"/>
</dbReference>
<comment type="subcellular location">
    <subcellularLocation>
        <location evidence="1">Cytoplasm</location>
    </subcellularLocation>
</comment>
<dbReference type="FunFam" id="3.50.7.10:FF:000010">
    <property type="entry name" value="T-complex protein 1 subunit delta"/>
    <property type="match status" value="1"/>
</dbReference>
<dbReference type="InterPro" id="IPR002423">
    <property type="entry name" value="Cpn60/GroEL/TCP-1"/>
</dbReference>
<dbReference type="InterPro" id="IPR054827">
    <property type="entry name" value="thermosome_alpha"/>
</dbReference>
<keyword evidence="6 8" id="KW-0067">ATP-binding</keyword>
<dbReference type="InterPro" id="IPR012717">
    <property type="entry name" value="Chap_CCT_delta"/>
</dbReference>
<sequence length="540" mass="57792">MDGPASVAAGNGMSKEGDGFLSRVSERAKATRLGNITAARSVADAVRTSLGPRGMDKMVQTETGDVLVTNDGATILEKMNVQHPAAKTLVQLSKAQDIEAGDGTTSVVVICGALLEASLELLEIGIHPTIISECFQIGLDKSMGVLESMSSPVDLENREELVRAASTSLNSKVVAQHASLLAPLSVDAVLSIAGDERQGADLRNIRIVKKLAGTVDETELIPGLLLNQSAESGASGPTRIEKAKIALIQFQLSPPKTDMENSVVVQDYAAMDRILKEERTYILQLVKKIKATGANVLLIQKSILRDAVTDLSLHFLAKVKIMAVTDIERDEIEFISKTLDCVPIASPEALSADKLGKAELVEEVSFGTEKVIKVTGVSTSPDKPKTVSVLLRGSSQMVLDEAERSIHDAMCVVRCLVKKRAMIPGGAAPEMEVSVQLAKLAKQLPGHQGFCVGKYAKALEVVPYTLAENAGLNPIEIVTELRKLHAEGFQRYGINVKKGTVTDIGEEQVVMPLLVFTSALSLATEAVRMILKIDDIVMTR</sequence>
<evidence type="ECO:0000256" key="8">
    <source>
        <dbReference type="RuleBase" id="RU004187"/>
    </source>
</evidence>
<dbReference type="Gene3D" id="3.50.7.10">
    <property type="entry name" value="GroEL"/>
    <property type="match status" value="1"/>
</dbReference>
<evidence type="ECO:0000256" key="9">
    <source>
        <dbReference type="RuleBase" id="RU004192"/>
    </source>
</evidence>
<dbReference type="SUPFAM" id="SSF48592">
    <property type="entry name" value="GroEL equatorial domain-like"/>
    <property type="match status" value="1"/>
</dbReference>
<dbReference type="NCBIfam" id="NF041082">
    <property type="entry name" value="thermosome_alpha"/>
    <property type="match status" value="1"/>
</dbReference>
<dbReference type="GO" id="GO:0140662">
    <property type="term" value="F:ATP-dependent protein folding chaperone"/>
    <property type="evidence" value="ECO:0007669"/>
    <property type="project" value="InterPro"/>
</dbReference>
<evidence type="ECO:0000256" key="3">
    <source>
        <dbReference type="ARBA" id="ARBA00016107"/>
    </source>
</evidence>
<dbReference type="InterPro" id="IPR053374">
    <property type="entry name" value="TCP-1_chaperonin"/>
</dbReference>
<dbReference type="PROSITE" id="PS00750">
    <property type="entry name" value="TCP1_1"/>
    <property type="match status" value="1"/>
</dbReference>
<evidence type="ECO:0000256" key="2">
    <source>
        <dbReference type="ARBA" id="ARBA00008020"/>
    </source>
</evidence>
<accession>A0A7S2ZIM0</accession>
<dbReference type="SUPFAM" id="SSF54849">
    <property type="entry name" value="GroEL-intermediate domain like"/>
    <property type="match status" value="1"/>
</dbReference>
<evidence type="ECO:0000256" key="1">
    <source>
        <dbReference type="ARBA" id="ARBA00004496"/>
    </source>
</evidence>
<dbReference type="CDD" id="cd03338">
    <property type="entry name" value="TCP1_delta"/>
    <property type="match status" value="1"/>
</dbReference>
<dbReference type="PRINTS" id="PR00304">
    <property type="entry name" value="TCOMPLEXTCP1"/>
</dbReference>
<gene>
    <name evidence="10" type="ORF">RMAR00112_LOCUS9341</name>
</gene>
<dbReference type="GO" id="GO:0005737">
    <property type="term" value="C:cytoplasm"/>
    <property type="evidence" value="ECO:0007669"/>
    <property type="project" value="UniProtKB-SubCell"/>
</dbReference>
<proteinExistence type="inferred from homology"/>
<dbReference type="EMBL" id="HBHW01012025">
    <property type="protein sequence ID" value="CAE0041377.1"/>
    <property type="molecule type" value="Transcribed_RNA"/>
</dbReference>
<dbReference type="PROSITE" id="PS00995">
    <property type="entry name" value="TCP1_3"/>
    <property type="match status" value="1"/>
</dbReference>
<dbReference type="Gene3D" id="1.10.560.10">
    <property type="entry name" value="GroEL-like equatorial domain"/>
    <property type="match status" value="1"/>
</dbReference>
<evidence type="ECO:0000256" key="4">
    <source>
        <dbReference type="ARBA" id="ARBA00022490"/>
    </source>
</evidence>
<dbReference type="InterPro" id="IPR017998">
    <property type="entry name" value="Chaperone_TCP-1"/>
</dbReference>
<dbReference type="Gene3D" id="3.30.260.10">
    <property type="entry name" value="TCP-1-like chaperonin intermediate domain"/>
    <property type="match status" value="1"/>
</dbReference>
<evidence type="ECO:0000313" key="10">
    <source>
        <dbReference type="EMBL" id="CAE0041377.1"/>
    </source>
</evidence>
<dbReference type="GO" id="GO:0051082">
    <property type="term" value="F:unfolded protein binding"/>
    <property type="evidence" value="ECO:0007669"/>
    <property type="project" value="InterPro"/>
</dbReference>
<keyword evidence="5 8" id="KW-0547">Nucleotide-binding</keyword>
<protein>
    <recommendedName>
        <fullName evidence="3 9">T-complex protein 1 subunit delta</fullName>
    </recommendedName>
</protein>
<dbReference type="GO" id="GO:0016887">
    <property type="term" value="F:ATP hydrolysis activity"/>
    <property type="evidence" value="ECO:0007669"/>
    <property type="project" value="InterPro"/>
</dbReference>
<evidence type="ECO:0000256" key="6">
    <source>
        <dbReference type="ARBA" id="ARBA00022840"/>
    </source>
</evidence>
<evidence type="ECO:0000256" key="7">
    <source>
        <dbReference type="ARBA" id="ARBA00023186"/>
    </source>
</evidence>
<evidence type="ECO:0000256" key="5">
    <source>
        <dbReference type="ARBA" id="ARBA00022741"/>
    </source>
</evidence>
<dbReference type="PROSITE" id="PS00751">
    <property type="entry name" value="TCP1_2"/>
    <property type="match status" value="1"/>
</dbReference>
<organism evidence="10">
    <name type="scientific">Rhodosorus marinus</name>
    <dbReference type="NCBI Taxonomy" id="101924"/>
    <lineage>
        <taxon>Eukaryota</taxon>
        <taxon>Rhodophyta</taxon>
        <taxon>Stylonematophyceae</taxon>
        <taxon>Stylonematales</taxon>
        <taxon>Stylonemataceae</taxon>
        <taxon>Rhodosorus</taxon>
    </lineage>
</organism>
<dbReference type="PANTHER" id="PTHR11353">
    <property type="entry name" value="CHAPERONIN"/>
    <property type="match status" value="1"/>
</dbReference>
<dbReference type="InterPro" id="IPR002194">
    <property type="entry name" value="Chaperonin_TCP-1_CS"/>
</dbReference>
<dbReference type="InterPro" id="IPR027409">
    <property type="entry name" value="GroEL-like_apical_dom_sf"/>
</dbReference>
<reference evidence="10" key="1">
    <citation type="submission" date="2021-01" db="EMBL/GenBank/DDBJ databases">
        <authorList>
            <person name="Corre E."/>
            <person name="Pelletier E."/>
            <person name="Niang G."/>
            <person name="Scheremetjew M."/>
            <person name="Finn R."/>
            <person name="Kale V."/>
            <person name="Holt S."/>
            <person name="Cochrane G."/>
            <person name="Meng A."/>
            <person name="Brown T."/>
            <person name="Cohen L."/>
        </authorList>
    </citation>
    <scope>NUCLEOTIDE SEQUENCE</scope>
    <source>
        <strain evidence="10">CCMP 769</strain>
    </source>
</reference>
<dbReference type="InterPro" id="IPR027413">
    <property type="entry name" value="GROEL-like_equatorial_sf"/>
</dbReference>
<name>A0A7S2ZIM0_9RHOD</name>
<comment type="similarity">
    <text evidence="2 8">Belongs to the TCP-1 chaperonin family.</text>
</comment>
<keyword evidence="7 8" id="KW-0143">Chaperone</keyword>
<dbReference type="Pfam" id="PF00118">
    <property type="entry name" value="Cpn60_TCP1"/>
    <property type="match status" value="1"/>
</dbReference>
<dbReference type="NCBIfam" id="TIGR02342">
    <property type="entry name" value="chap_CCT_delta"/>
    <property type="match status" value="1"/>
</dbReference>
<dbReference type="NCBIfam" id="NF041083">
    <property type="entry name" value="thermosome_beta"/>
    <property type="match status" value="1"/>
</dbReference>